<dbReference type="AlphaFoldDB" id="A0A5N6PAQ8"/>
<proteinExistence type="predicted"/>
<dbReference type="PANTHER" id="PTHR34575:SF6">
    <property type="entry name" value="EXPRESSED PROTEIN"/>
    <property type="match status" value="1"/>
</dbReference>
<dbReference type="OrthoDB" id="678088at2759"/>
<sequence>MKWKIDAKAKGFNGSNLNFEKKKVMANEKIKKMKEYADDNIPDVVMQRMIGRILFNVRVPLVTGFGMLLQHVELQHLELLMALCLQLGCLQNKCSILGFEEAKNNWVLMWEEDDFGKFLALVHPFEGCS</sequence>
<evidence type="ECO:0000313" key="1">
    <source>
        <dbReference type="EMBL" id="KAD6118789.1"/>
    </source>
</evidence>
<keyword evidence="2" id="KW-1185">Reference proteome</keyword>
<dbReference type="Pfam" id="PF11947">
    <property type="entry name" value="DUF3464"/>
    <property type="match status" value="1"/>
</dbReference>
<comment type="caution">
    <text evidence="1">The sequence shown here is derived from an EMBL/GenBank/DDBJ whole genome shotgun (WGS) entry which is preliminary data.</text>
</comment>
<evidence type="ECO:0000313" key="2">
    <source>
        <dbReference type="Proteomes" id="UP000326396"/>
    </source>
</evidence>
<name>A0A5N6PAQ8_9ASTR</name>
<protein>
    <submittedName>
        <fullName evidence="1">Uncharacterized protein</fullName>
    </submittedName>
</protein>
<organism evidence="1 2">
    <name type="scientific">Mikania micrantha</name>
    <name type="common">bitter vine</name>
    <dbReference type="NCBI Taxonomy" id="192012"/>
    <lineage>
        <taxon>Eukaryota</taxon>
        <taxon>Viridiplantae</taxon>
        <taxon>Streptophyta</taxon>
        <taxon>Embryophyta</taxon>
        <taxon>Tracheophyta</taxon>
        <taxon>Spermatophyta</taxon>
        <taxon>Magnoliopsida</taxon>
        <taxon>eudicotyledons</taxon>
        <taxon>Gunneridae</taxon>
        <taxon>Pentapetalae</taxon>
        <taxon>asterids</taxon>
        <taxon>campanulids</taxon>
        <taxon>Asterales</taxon>
        <taxon>Asteraceae</taxon>
        <taxon>Asteroideae</taxon>
        <taxon>Heliantheae alliance</taxon>
        <taxon>Eupatorieae</taxon>
        <taxon>Mikania</taxon>
    </lineage>
</organism>
<accession>A0A5N6PAQ8</accession>
<dbReference type="Proteomes" id="UP000326396">
    <property type="component" value="Linkage Group LG13"/>
</dbReference>
<dbReference type="PANTHER" id="PTHR34575">
    <property type="entry name" value="PROTEIN PAM68, CHLOROPLASTIC"/>
    <property type="match status" value="1"/>
</dbReference>
<gene>
    <name evidence="1" type="ORF">E3N88_10060</name>
</gene>
<dbReference type="EMBL" id="SZYD01000005">
    <property type="protein sequence ID" value="KAD6118789.1"/>
    <property type="molecule type" value="Genomic_DNA"/>
</dbReference>
<dbReference type="InterPro" id="IPR021855">
    <property type="entry name" value="PAM68-like"/>
</dbReference>
<reference evidence="1 2" key="1">
    <citation type="submission" date="2019-05" db="EMBL/GenBank/DDBJ databases">
        <title>Mikania micrantha, genome provides insights into the molecular mechanism of rapid growth.</title>
        <authorList>
            <person name="Liu B."/>
        </authorList>
    </citation>
    <scope>NUCLEOTIDE SEQUENCE [LARGE SCALE GENOMIC DNA]</scope>
    <source>
        <strain evidence="1">NLD-2019</strain>
        <tissue evidence="1">Leaf</tissue>
    </source>
</reference>